<evidence type="ECO:0000313" key="2">
    <source>
        <dbReference type="Proteomes" id="UP001208017"/>
    </source>
</evidence>
<dbReference type="EMBL" id="JAPMLT010000008">
    <property type="protein sequence ID" value="MCX7571014.1"/>
    <property type="molecule type" value="Genomic_DNA"/>
</dbReference>
<name>A0ABT3X276_9BACL</name>
<keyword evidence="2" id="KW-1185">Reference proteome</keyword>
<evidence type="ECO:0000313" key="1">
    <source>
        <dbReference type="EMBL" id="MCX7571014.1"/>
    </source>
</evidence>
<protein>
    <submittedName>
        <fullName evidence="1">Uncharacterized protein</fullName>
    </submittedName>
</protein>
<comment type="caution">
    <text evidence="1">The sequence shown here is derived from an EMBL/GenBank/DDBJ whole genome shotgun (WGS) entry which is preliminary data.</text>
</comment>
<dbReference type="RefSeq" id="WP_267152263.1">
    <property type="nucleotide sequence ID" value="NZ_JAPMLT010000008.1"/>
</dbReference>
<organism evidence="1 2">
    <name type="scientific">Tumebacillus lacus</name>
    <dbReference type="NCBI Taxonomy" id="2995335"/>
    <lineage>
        <taxon>Bacteria</taxon>
        <taxon>Bacillati</taxon>
        <taxon>Bacillota</taxon>
        <taxon>Bacilli</taxon>
        <taxon>Bacillales</taxon>
        <taxon>Alicyclobacillaceae</taxon>
        <taxon>Tumebacillus</taxon>
    </lineage>
</organism>
<reference evidence="1 2" key="1">
    <citation type="submission" date="2022-11" db="EMBL/GenBank/DDBJ databases">
        <title>Study of microbial diversity in lake waters.</title>
        <authorList>
            <person name="Zhang J."/>
        </authorList>
    </citation>
    <scope>NUCLEOTIDE SEQUENCE [LARGE SCALE GENOMIC DNA]</scope>
    <source>
        <strain evidence="1 2">DT12</strain>
    </source>
</reference>
<gene>
    <name evidence="1" type="ORF">OS242_13775</name>
</gene>
<dbReference type="Proteomes" id="UP001208017">
    <property type="component" value="Unassembled WGS sequence"/>
</dbReference>
<sequence>MTTIGLQEGWAENRPVRYVTAGQTPLTLGGMYVLVRGYDPRGGPLLLPRHKQILDSIPGMPGYSALRLVHFVEVPADLPLGSVKSVQDVLKRSLRIRTPGMIVNAPVVPLDSKSTVYPIVPAWHEGMEIGYLDIGPTPIRAGNAYQCIRGIDRATGRIVPVEGQKMIFDALPSNPSYSPIWRLHYVRVPDGIEPDTLRSVQTIRDRKLAIRPTTMTINAPIPDVGI</sequence>
<accession>A0ABT3X276</accession>
<proteinExistence type="predicted"/>